<sequence>MGFGASFAQKAVDGREQRPLDAGPLASVASGSAPTDPAAAAADGPLLAYRGNAAPVGADGISSGATGLSCCCGGCLRFRASVLGALRSGPLAPCGGRPLGASAHALGTAAGARHPLRGPSAVSAARHGHRLPSTACRAAVGDAGGQPQPSGDGEAEDAAGASDGKAAAAAWSPAGGGSAARVVDPSNVRQGLRVVAVGPHVPAELRALGVAGVIDFGSGEEEGDWAVVWWRSSGVSETHKCWIGRVGGTDPPEWRYELLLAEVGPGAAAGTMAATGAPGAMWVGGAGSPTAVPDPSSLHAPIPATGGGAEAAAGAPGATWVGGAGSTTPDTSPPKLGGRPPPAHRQTLPERAQRQMPRPAQAQSLRRPFGG</sequence>
<feature type="region of interest" description="Disordered" evidence="1">
    <location>
        <begin position="139"/>
        <end position="182"/>
    </location>
</feature>
<feature type="compositionally biased region" description="Low complexity" evidence="1">
    <location>
        <begin position="158"/>
        <end position="173"/>
    </location>
</feature>
<feature type="compositionally biased region" description="Low complexity" evidence="1">
    <location>
        <begin position="310"/>
        <end position="319"/>
    </location>
</feature>
<name>A0A835YK83_9CHLO</name>
<feature type="region of interest" description="Disordered" evidence="1">
    <location>
        <begin position="13"/>
        <end position="37"/>
    </location>
</feature>
<dbReference type="Proteomes" id="UP000612055">
    <property type="component" value="Unassembled WGS sequence"/>
</dbReference>
<evidence type="ECO:0000256" key="1">
    <source>
        <dbReference type="SAM" id="MobiDB-lite"/>
    </source>
</evidence>
<feature type="region of interest" description="Disordered" evidence="1">
    <location>
        <begin position="288"/>
        <end position="371"/>
    </location>
</feature>
<dbReference type="OrthoDB" id="539213at2759"/>
<protein>
    <submittedName>
        <fullName evidence="2">Uncharacterized protein</fullName>
    </submittedName>
</protein>
<organism evidence="2 3">
    <name type="scientific">Edaphochlamys debaryana</name>
    <dbReference type="NCBI Taxonomy" id="47281"/>
    <lineage>
        <taxon>Eukaryota</taxon>
        <taxon>Viridiplantae</taxon>
        <taxon>Chlorophyta</taxon>
        <taxon>core chlorophytes</taxon>
        <taxon>Chlorophyceae</taxon>
        <taxon>CS clade</taxon>
        <taxon>Chlamydomonadales</taxon>
        <taxon>Chlamydomonadales incertae sedis</taxon>
        <taxon>Edaphochlamys</taxon>
    </lineage>
</organism>
<gene>
    <name evidence="2" type="ORF">HYH03_001688</name>
</gene>
<feature type="compositionally biased region" description="Low complexity" evidence="1">
    <location>
        <begin position="354"/>
        <end position="363"/>
    </location>
</feature>
<keyword evidence="3" id="KW-1185">Reference proteome</keyword>
<accession>A0A835YK83</accession>
<dbReference type="AlphaFoldDB" id="A0A835YK83"/>
<dbReference type="EMBL" id="JAEHOE010000004">
    <property type="protein sequence ID" value="KAG2500105.1"/>
    <property type="molecule type" value="Genomic_DNA"/>
</dbReference>
<evidence type="ECO:0000313" key="2">
    <source>
        <dbReference type="EMBL" id="KAG2500105.1"/>
    </source>
</evidence>
<comment type="caution">
    <text evidence="2">The sequence shown here is derived from an EMBL/GenBank/DDBJ whole genome shotgun (WGS) entry which is preliminary data.</text>
</comment>
<proteinExistence type="predicted"/>
<reference evidence="2" key="1">
    <citation type="journal article" date="2020" name="bioRxiv">
        <title>Comparative genomics of Chlamydomonas.</title>
        <authorList>
            <person name="Craig R.J."/>
            <person name="Hasan A.R."/>
            <person name="Ness R.W."/>
            <person name="Keightley P.D."/>
        </authorList>
    </citation>
    <scope>NUCLEOTIDE SEQUENCE</scope>
    <source>
        <strain evidence="2">CCAP 11/70</strain>
    </source>
</reference>
<evidence type="ECO:0000313" key="3">
    <source>
        <dbReference type="Proteomes" id="UP000612055"/>
    </source>
</evidence>